<sequence>MADPLSVAASVVTLVSVCTAISKRTVTFIRSLREAPEELIQLSNEISDLTTILNQMKKVLVQSNTAQIIPSGSTQTRVLPSSAASPTAKAELLIVEVDNFIKSLKKTSSKKGGTEVDRLGWARKRRIALDLQQRLAVTRQSIQLQLTTNTASCVRQIETVLNNSSTSAEQGRKIYESKIDYIHERITRYESGGSQSASTAIHSAGHEQIANTPTSDTATSIASVEHMASLATPSSKRYWAPVPSLQRTEVIATCMQFN</sequence>
<evidence type="ECO:0000313" key="3">
    <source>
        <dbReference type="Proteomes" id="UP000799779"/>
    </source>
</evidence>
<feature type="domain" description="Azaphilone pigments biosynthesis cluster protein L N-terminal" evidence="1">
    <location>
        <begin position="2"/>
        <end position="66"/>
    </location>
</feature>
<dbReference type="InterPro" id="IPR031348">
    <property type="entry name" value="PigL_N"/>
</dbReference>
<dbReference type="EMBL" id="ML977636">
    <property type="protein sequence ID" value="KAF1995639.1"/>
    <property type="molecule type" value="Genomic_DNA"/>
</dbReference>
<protein>
    <recommendedName>
        <fullName evidence="1">Azaphilone pigments biosynthesis cluster protein L N-terminal domain-containing protein</fullName>
    </recommendedName>
</protein>
<name>A0A6A5W3Y0_9PLEO</name>
<dbReference type="Proteomes" id="UP000799779">
    <property type="component" value="Unassembled WGS sequence"/>
</dbReference>
<gene>
    <name evidence="2" type="ORF">P154DRAFT_580700</name>
</gene>
<dbReference type="OrthoDB" id="539213at2759"/>
<dbReference type="AlphaFoldDB" id="A0A6A5W3Y0"/>
<reference evidence="2" key="1">
    <citation type="journal article" date="2020" name="Stud. Mycol.">
        <title>101 Dothideomycetes genomes: a test case for predicting lifestyles and emergence of pathogens.</title>
        <authorList>
            <person name="Haridas S."/>
            <person name="Albert R."/>
            <person name="Binder M."/>
            <person name="Bloem J."/>
            <person name="Labutti K."/>
            <person name="Salamov A."/>
            <person name="Andreopoulos B."/>
            <person name="Baker S."/>
            <person name="Barry K."/>
            <person name="Bills G."/>
            <person name="Bluhm B."/>
            <person name="Cannon C."/>
            <person name="Castanera R."/>
            <person name="Culley D."/>
            <person name="Daum C."/>
            <person name="Ezra D."/>
            <person name="Gonzalez J."/>
            <person name="Henrissat B."/>
            <person name="Kuo A."/>
            <person name="Liang C."/>
            <person name="Lipzen A."/>
            <person name="Lutzoni F."/>
            <person name="Magnuson J."/>
            <person name="Mondo S."/>
            <person name="Nolan M."/>
            <person name="Ohm R."/>
            <person name="Pangilinan J."/>
            <person name="Park H.-J."/>
            <person name="Ramirez L."/>
            <person name="Alfaro M."/>
            <person name="Sun H."/>
            <person name="Tritt A."/>
            <person name="Yoshinaga Y."/>
            <person name="Zwiers L.-H."/>
            <person name="Turgeon B."/>
            <person name="Goodwin S."/>
            <person name="Spatafora J."/>
            <person name="Crous P."/>
            <person name="Grigoriev I."/>
        </authorList>
    </citation>
    <scope>NUCLEOTIDE SEQUENCE</scope>
    <source>
        <strain evidence="2">CBS 123094</strain>
    </source>
</reference>
<proteinExistence type="predicted"/>
<evidence type="ECO:0000259" key="1">
    <source>
        <dbReference type="Pfam" id="PF17111"/>
    </source>
</evidence>
<organism evidence="2 3">
    <name type="scientific">Amniculicola lignicola CBS 123094</name>
    <dbReference type="NCBI Taxonomy" id="1392246"/>
    <lineage>
        <taxon>Eukaryota</taxon>
        <taxon>Fungi</taxon>
        <taxon>Dikarya</taxon>
        <taxon>Ascomycota</taxon>
        <taxon>Pezizomycotina</taxon>
        <taxon>Dothideomycetes</taxon>
        <taxon>Pleosporomycetidae</taxon>
        <taxon>Pleosporales</taxon>
        <taxon>Amniculicolaceae</taxon>
        <taxon>Amniculicola</taxon>
    </lineage>
</organism>
<dbReference type="Pfam" id="PF17111">
    <property type="entry name" value="PigL_N"/>
    <property type="match status" value="1"/>
</dbReference>
<accession>A0A6A5W3Y0</accession>
<keyword evidence="3" id="KW-1185">Reference proteome</keyword>
<evidence type="ECO:0000313" key="2">
    <source>
        <dbReference type="EMBL" id="KAF1995639.1"/>
    </source>
</evidence>